<dbReference type="Gene3D" id="3.30.750.24">
    <property type="entry name" value="STAS domain"/>
    <property type="match status" value="1"/>
</dbReference>
<dbReference type="RefSeq" id="WP_311676540.1">
    <property type="nucleotide sequence ID" value="NZ_JAVRER010000002.1"/>
</dbReference>
<dbReference type="Pfam" id="PF13466">
    <property type="entry name" value="STAS_2"/>
    <property type="match status" value="1"/>
</dbReference>
<comment type="caution">
    <text evidence="2">The sequence shown here is derived from an EMBL/GenBank/DDBJ whole genome shotgun (WGS) entry which is preliminary data.</text>
</comment>
<proteinExistence type="predicted"/>
<accession>A0ABD5E0N2</accession>
<gene>
    <name evidence="2" type="ORF">RM574_01800</name>
</gene>
<protein>
    <submittedName>
        <fullName evidence="2">STAS domain-containing protein</fullName>
    </submittedName>
</protein>
<sequence length="97" mass="9763">MLALPALPAPADVPALHRRVAALARRSGTLVLDLDGFAAGGLAAVDLLARLALTARRHGCGVRLRGAPHELDALLGALGLADVLGVSPPAPGTPRGR</sequence>
<dbReference type="AlphaFoldDB" id="A0ABD5E0N2"/>
<reference evidence="3" key="1">
    <citation type="submission" date="2023-07" db="EMBL/GenBank/DDBJ databases">
        <title>30 novel species of actinomycetes from the DSMZ collection.</title>
        <authorList>
            <person name="Nouioui I."/>
        </authorList>
    </citation>
    <scope>NUCLEOTIDE SEQUENCE [LARGE SCALE GENOMIC DNA]</scope>
    <source>
        <strain evidence="3">DSM 41982</strain>
    </source>
</reference>
<dbReference type="InterPro" id="IPR058548">
    <property type="entry name" value="MlaB-like_STAS"/>
</dbReference>
<dbReference type="EMBL" id="JAVRER010000002">
    <property type="protein sequence ID" value="MDT0414212.1"/>
    <property type="molecule type" value="Genomic_DNA"/>
</dbReference>
<name>A0ABD5E0N2_9ACTN</name>
<organism evidence="2 3">
    <name type="scientific">Streptomyces evansiae</name>
    <dbReference type="NCBI Taxonomy" id="3075535"/>
    <lineage>
        <taxon>Bacteria</taxon>
        <taxon>Bacillati</taxon>
        <taxon>Actinomycetota</taxon>
        <taxon>Actinomycetes</taxon>
        <taxon>Kitasatosporales</taxon>
        <taxon>Streptomycetaceae</taxon>
        <taxon>Streptomyces</taxon>
    </lineage>
</organism>
<evidence type="ECO:0000259" key="1">
    <source>
        <dbReference type="Pfam" id="PF13466"/>
    </source>
</evidence>
<feature type="domain" description="MlaB-like STAS" evidence="1">
    <location>
        <begin position="11"/>
        <end position="80"/>
    </location>
</feature>
<dbReference type="InterPro" id="IPR036513">
    <property type="entry name" value="STAS_dom_sf"/>
</dbReference>
<evidence type="ECO:0000313" key="3">
    <source>
        <dbReference type="Proteomes" id="UP001183607"/>
    </source>
</evidence>
<dbReference type="Proteomes" id="UP001183607">
    <property type="component" value="Unassembled WGS sequence"/>
</dbReference>
<evidence type="ECO:0000313" key="2">
    <source>
        <dbReference type="EMBL" id="MDT0414212.1"/>
    </source>
</evidence>
<dbReference type="SUPFAM" id="SSF52091">
    <property type="entry name" value="SpoIIaa-like"/>
    <property type="match status" value="1"/>
</dbReference>